<feature type="compositionally biased region" description="Basic residues" evidence="1">
    <location>
        <begin position="846"/>
        <end position="860"/>
    </location>
</feature>
<dbReference type="Pfam" id="PF21855">
    <property type="entry name" value="Treslin_STD"/>
    <property type="match status" value="1"/>
</dbReference>
<evidence type="ECO:0000259" key="5">
    <source>
        <dbReference type="Pfam" id="PF21855"/>
    </source>
</evidence>
<evidence type="ECO:0008006" key="8">
    <source>
        <dbReference type="Google" id="ProtNLM"/>
    </source>
</evidence>
<dbReference type="Proteomes" id="UP001314169">
    <property type="component" value="Chromosome 21"/>
</dbReference>
<accession>A0ABN9ZW22</accession>
<feature type="compositionally biased region" description="Low complexity" evidence="1">
    <location>
        <begin position="1375"/>
        <end position="1399"/>
    </location>
</feature>
<feature type="domain" description="Treslin M" evidence="3">
    <location>
        <begin position="275"/>
        <end position="418"/>
    </location>
</feature>
<feature type="region of interest" description="Disordered" evidence="1">
    <location>
        <begin position="1576"/>
        <end position="1664"/>
    </location>
</feature>
<keyword evidence="2" id="KW-0732">Signal</keyword>
<reference evidence="6" key="1">
    <citation type="submission" date="2023-12" db="EMBL/GenBank/DDBJ databases">
        <authorList>
            <person name="Brown T."/>
        </authorList>
    </citation>
    <scope>NUCLEOTIDE SEQUENCE</scope>
</reference>
<feature type="compositionally biased region" description="Pro residues" evidence="1">
    <location>
        <begin position="1355"/>
        <end position="1374"/>
    </location>
</feature>
<dbReference type="EMBL" id="OY882878">
    <property type="protein sequence ID" value="CAK6442441.1"/>
    <property type="molecule type" value="Genomic_DNA"/>
</dbReference>
<evidence type="ECO:0000259" key="4">
    <source>
        <dbReference type="Pfam" id="PF21854"/>
    </source>
</evidence>
<feature type="compositionally biased region" description="Pro residues" evidence="1">
    <location>
        <begin position="1124"/>
        <end position="1144"/>
    </location>
</feature>
<feature type="compositionally biased region" description="Low complexity" evidence="1">
    <location>
        <begin position="1029"/>
        <end position="1040"/>
    </location>
</feature>
<dbReference type="PANTHER" id="PTHR21556:SF2">
    <property type="entry name" value="TRESLIN"/>
    <property type="match status" value="1"/>
</dbReference>
<name>A0ABN9ZW22_PIPNA</name>
<feature type="region of interest" description="Disordered" evidence="1">
    <location>
        <begin position="808"/>
        <end position="1546"/>
    </location>
</feature>
<feature type="signal peptide" evidence="2">
    <location>
        <begin position="1"/>
        <end position="18"/>
    </location>
</feature>
<proteinExistence type="predicted"/>
<feature type="compositionally biased region" description="Low complexity" evidence="1">
    <location>
        <begin position="1475"/>
        <end position="1490"/>
    </location>
</feature>
<dbReference type="InterPro" id="IPR053919">
    <property type="entry name" value="Treslin_N"/>
</dbReference>
<feature type="region of interest" description="Disordered" evidence="1">
    <location>
        <begin position="1676"/>
        <end position="1724"/>
    </location>
</feature>
<feature type="region of interest" description="Disordered" evidence="1">
    <location>
        <begin position="540"/>
        <end position="568"/>
    </location>
</feature>
<feature type="compositionally biased region" description="Low complexity" evidence="1">
    <location>
        <begin position="1209"/>
        <end position="1221"/>
    </location>
</feature>
<feature type="compositionally biased region" description="Low complexity" evidence="1">
    <location>
        <begin position="1630"/>
        <end position="1644"/>
    </location>
</feature>
<evidence type="ECO:0000256" key="1">
    <source>
        <dbReference type="SAM" id="MobiDB-lite"/>
    </source>
</evidence>
<organism evidence="6 7">
    <name type="scientific">Pipistrellus nathusii</name>
    <name type="common">Nathusius' pipistrelle</name>
    <dbReference type="NCBI Taxonomy" id="59473"/>
    <lineage>
        <taxon>Eukaryota</taxon>
        <taxon>Metazoa</taxon>
        <taxon>Chordata</taxon>
        <taxon>Craniata</taxon>
        <taxon>Vertebrata</taxon>
        <taxon>Euteleostomi</taxon>
        <taxon>Mammalia</taxon>
        <taxon>Eutheria</taxon>
        <taxon>Laurasiatheria</taxon>
        <taxon>Chiroptera</taxon>
        <taxon>Yangochiroptera</taxon>
        <taxon>Vespertilionidae</taxon>
        <taxon>Pipistrellus</taxon>
    </lineage>
</organism>
<evidence type="ECO:0000256" key="2">
    <source>
        <dbReference type="SAM" id="SignalP"/>
    </source>
</evidence>
<feature type="compositionally biased region" description="Polar residues" evidence="1">
    <location>
        <begin position="1465"/>
        <end position="1474"/>
    </location>
</feature>
<feature type="compositionally biased region" description="Low complexity" evidence="1">
    <location>
        <begin position="602"/>
        <end position="613"/>
    </location>
</feature>
<feature type="region of interest" description="Disordered" evidence="1">
    <location>
        <begin position="590"/>
        <end position="635"/>
    </location>
</feature>
<sequence>MACCHHVMLLLDTAGGAAVRSPVRRAALRLLLYLSRRFGLARVRWAFRFFDSEGARGRPSRVSDFRELGGRSWEDLEEELEARLGDGAAAGARLPGPAPRAAHTHAALMETLLDYQWDRPEITSPAKPAPRRRGRRLLDAESDEAAEAGAALGGFANAVFLLGPCPRSQRELLQFVSGCEARAPPPTPKQLMDKLLPRRLQEVMVTRKVTLYWVDTTERSKLWESPDHLGYWTLCELLQHVGGTVLPLETLNPDGTKAGETQLSREPHLSSWVSALPTDSILNCLLYNSPEYEASFPRTEGTLFLPVEGKETQEAWTVILEPLATHQRHFQKPVRIFLNGTASQWSLPASGTLGTDSWLLRSPEEKQPAHRALFQQLVHRLTAEELHLVASVDPGDGWPPVTGVISPLSATTAVLTVLRTEEAAFQRHFLRTAMAENPLDTTSLCSDVMGVVLSPTPGLPEDPSTSAPPCPEWAQQELGRTAPWRAAVAESWFPCCNLSGASSNLMESFWLLQAASPNKEESSKTESELTRRLSELYLRKSREEPAVSNQEDSKKKRGVPRTPVRQKMKTMCRSLKMLNVARLNVKAQKLHPDGSPEASGDRAAQQAAGGRAAGRLEPRGRTRRSSRPKDFKTEEELQSYLRENYQKTMATGETMLYSCAQNMISTIKAFLKSKGTKDLEMNCLHQVKNSLLKTSKSLRQDIGKNLDKEDKVRECQLQVFLRLEMCVQCPLITDRTEDVEQLVEEVADLLRVVCLTEDSAYLATFLEEILQLYLGSVPKALGQLYDSLGFVVPPKLAEVLPTDFFSDDSVAPGSGSPRSSVPPVAGGDRSAPGGSDSDRLEELRTRSAKKRRKKALIRHKSIAEGSQNVRQIEIPKVSQSRVSQRPARNENPRPTLPQPSLPVKDPVQEVTKVRRNLFTQEISPSKRPAKRGLPRSHSVSAVEGLRHKLDSASGTRGHHRLLTRTVAETPEHKQVSGRLLHRQIQGRSSDPGPEVDVVEESPEKEVSLRRSPRIKQLSLGRTRSGPFYSVSQSQPRSVQRAHSSLQGPSDPGSPPIPSIRSPKTLLFGAVSEVVRPSEEGAARRKGSSGDTVASEMPAAHQTPRKSSRERPSSPKATPRRPPRAPRTPAPQPSAPHRSPSPPAASPEGGQPPGSPQSPWLPAVASSPESTPRHAAWGAAAPPPQTPQHPRRPGASGGEEPARRGRGRALRTPTGPGATAEPASPPASPLASPVTDTPESAPWAARAESPHPGQPDGREPPSTSGRAEPDSSPSPRPPEGGTRLGSTSSPQKGSLEGAPGLGCGSGWHMPSPVLPARGTEPRPVPGEAAAGSSHVAPVGAGEGLRPVAAGEQPSGPGTPPSAPGSPQTPPGPPLCAAPGGRCLPAAAPLSEAPAQPQAYEAELDGQAGGPPKLQVKKVDASPGCEAEPLRRDPSVAPGPGGPRGSKSSKPDTYTSPPCLRPAHGSPSKSGGQTYICQSCTPTRCPSSTPSPFQAEAGAPWTPSPKHSGKTTPDTIKDWPRRKRAVDGSLGGPVGRDAGTDLGAGGSPLRPAGAELDLDLGLHKTRVLGDLELEGVCRLPDQSPPGAGDGVPGSEEAPSWRPSGWGSRKRLLPPEDTECEAKRACEPRGEAPEAGGEARAPGDAEPWVLGSTPPSGRAVHSGLSARGLQALTQSPLLLPGRMPAQGTAAPGEDLDVFPAEEDSPFSRAFSRTRPVSRTYSRKKLIS</sequence>
<evidence type="ECO:0000259" key="3">
    <source>
        <dbReference type="Pfam" id="PF15292"/>
    </source>
</evidence>
<evidence type="ECO:0000313" key="7">
    <source>
        <dbReference type="Proteomes" id="UP001314169"/>
    </source>
</evidence>
<feature type="domain" description="Treslin N-terminal" evidence="4">
    <location>
        <begin position="5"/>
        <end position="202"/>
    </location>
</feature>
<dbReference type="PANTHER" id="PTHR21556">
    <property type="entry name" value="TRESLIN"/>
    <property type="match status" value="1"/>
</dbReference>
<evidence type="ECO:0000313" key="6">
    <source>
        <dbReference type="EMBL" id="CAK6442441.1"/>
    </source>
</evidence>
<dbReference type="InterPro" id="IPR026153">
    <property type="entry name" value="Treslin"/>
</dbReference>
<feature type="domain" description="Treslin STD" evidence="5">
    <location>
        <begin position="635"/>
        <end position="788"/>
    </location>
</feature>
<feature type="compositionally biased region" description="Basic and acidic residues" evidence="1">
    <location>
        <begin position="836"/>
        <end position="845"/>
    </location>
</feature>
<dbReference type="InterPro" id="IPR032746">
    <property type="entry name" value="Treslin_M"/>
</dbReference>
<dbReference type="Pfam" id="PF21854">
    <property type="entry name" value="Treslin_N"/>
    <property type="match status" value="1"/>
</dbReference>
<protein>
    <recommendedName>
        <fullName evidence="8">Treslin</fullName>
    </recommendedName>
</protein>
<feature type="chain" id="PRO_5047475166" description="Treslin" evidence="2">
    <location>
        <begin position="19"/>
        <end position="1724"/>
    </location>
</feature>
<feature type="compositionally biased region" description="Low complexity" evidence="1">
    <location>
        <begin position="809"/>
        <end position="827"/>
    </location>
</feature>
<gene>
    <name evidence="6" type="ORF">MPIPNATIZW_LOCUS10747</name>
</gene>
<feature type="compositionally biased region" description="Acidic residues" evidence="1">
    <location>
        <begin position="1690"/>
        <end position="1701"/>
    </location>
</feature>
<dbReference type="InterPro" id="IPR053920">
    <property type="entry name" value="Treslin_STD"/>
</dbReference>
<dbReference type="Pfam" id="PF15292">
    <property type="entry name" value="Treslin_M"/>
    <property type="match status" value="1"/>
</dbReference>
<feature type="compositionally biased region" description="Basic residues" evidence="1">
    <location>
        <begin position="555"/>
        <end position="568"/>
    </location>
</feature>
<feature type="compositionally biased region" description="Basic and acidic residues" evidence="1">
    <location>
        <begin position="1617"/>
        <end position="1629"/>
    </location>
</feature>
<keyword evidence="7" id="KW-1185">Reference proteome</keyword>